<name>A0A7D9ETU1_PARCT</name>
<keyword evidence="2" id="KW-1185">Reference proteome</keyword>
<gene>
    <name evidence="1" type="ORF">PACLA_8A011182</name>
</gene>
<evidence type="ECO:0000313" key="1">
    <source>
        <dbReference type="EMBL" id="CAB4015366.1"/>
    </source>
</evidence>
<dbReference type="OrthoDB" id="5814089at2759"/>
<comment type="caution">
    <text evidence="1">The sequence shown here is derived from an EMBL/GenBank/DDBJ whole genome shotgun (WGS) entry which is preliminary data.</text>
</comment>
<reference evidence="1" key="1">
    <citation type="submission" date="2020-04" db="EMBL/GenBank/DDBJ databases">
        <authorList>
            <person name="Alioto T."/>
            <person name="Alioto T."/>
            <person name="Gomez Garrido J."/>
        </authorList>
    </citation>
    <scope>NUCLEOTIDE SEQUENCE</scope>
    <source>
        <strain evidence="1">A484AB</strain>
    </source>
</reference>
<dbReference type="PROSITE" id="PS50280">
    <property type="entry name" value="SET"/>
    <property type="match status" value="1"/>
</dbReference>
<dbReference type="Proteomes" id="UP001152795">
    <property type="component" value="Unassembled WGS sequence"/>
</dbReference>
<protein>
    <submittedName>
        <fullName evidence="1">Zinc finger 3 homolog</fullName>
    </submittedName>
</protein>
<proteinExistence type="predicted"/>
<dbReference type="Gene3D" id="2.170.270.10">
    <property type="entry name" value="SET domain"/>
    <property type="match status" value="1"/>
</dbReference>
<dbReference type="InterPro" id="IPR001214">
    <property type="entry name" value="SET_dom"/>
</dbReference>
<sequence length="483" mass="55385">MLPTSDNPADLASRGGQIKQKVLWENGAKWLQDKSEWPDSLVTKASPSSEMEAKATKELLNVVNVKDNADQFDRLLECLNLRRACRVGVCRVGVWIKRFIHNCRNNKGRSGPITMEEVIRERDWWTRCVQQRVQKEPHYLRVVEELGLRTNADNILIVHGGKTMHVIDGINTERSNWIRYVNCAQCENEQNRTAYQYEGEIYYRVYKEIEAGSELLVWYGDEYGEELVLLMLPPNQVDGDGDQVEIGEKEFRSERLQETLVLLNNLVRLVGNVTQYLKLSQVEVLCRLVECLITAIDLQKKGIDIEYKSTLLEHENDPGENLSTPYQLADIPEMSPLFKEQLALVEKFMNARLSKSFAEWNLELLAWTELLSLSAPEIFYKPWHSKFITKFQSRIRKVPALRQIDLFSLTDQQKCNPDIAKCLNDAAFEAVEKVVKVRSSSSAKKELTKDEGCAIMMTRAESCLDNLINSVEKGKLQLPHSSS</sequence>
<dbReference type="InterPro" id="IPR046341">
    <property type="entry name" value="SET_dom_sf"/>
</dbReference>
<dbReference type="AlphaFoldDB" id="A0A7D9ETU1"/>
<dbReference type="Pfam" id="PF21549">
    <property type="entry name" value="PRDM2_PR"/>
    <property type="match status" value="1"/>
</dbReference>
<accession>A0A7D9ETU1</accession>
<evidence type="ECO:0000313" key="2">
    <source>
        <dbReference type="Proteomes" id="UP001152795"/>
    </source>
</evidence>
<organism evidence="1 2">
    <name type="scientific">Paramuricea clavata</name>
    <name type="common">Red gorgonian</name>
    <name type="synonym">Violescent sea-whip</name>
    <dbReference type="NCBI Taxonomy" id="317549"/>
    <lineage>
        <taxon>Eukaryota</taxon>
        <taxon>Metazoa</taxon>
        <taxon>Cnidaria</taxon>
        <taxon>Anthozoa</taxon>
        <taxon>Octocorallia</taxon>
        <taxon>Malacalcyonacea</taxon>
        <taxon>Plexauridae</taxon>
        <taxon>Paramuricea</taxon>
    </lineage>
</organism>
<dbReference type="EMBL" id="CACRXK020008684">
    <property type="protein sequence ID" value="CAB4015366.1"/>
    <property type="molecule type" value="Genomic_DNA"/>
</dbReference>